<dbReference type="EMBL" id="FWEY01000005">
    <property type="protein sequence ID" value="SLM52249.1"/>
    <property type="molecule type" value="Genomic_DNA"/>
</dbReference>
<evidence type="ECO:0000256" key="1">
    <source>
        <dbReference type="SAM" id="SignalP"/>
    </source>
</evidence>
<keyword evidence="1" id="KW-0732">Signal</keyword>
<keyword evidence="3" id="KW-1185">Reference proteome</keyword>
<protein>
    <recommendedName>
        <fullName evidence="4">Secreted protein</fullName>
    </recommendedName>
</protein>
<evidence type="ECO:0000313" key="3">
    <source>
        <dbReference type="Proteomes" id="UP000195985"/>
    </source>
</evidence>
<accession>A0A1W1IH61</accession>
<sequence length="176" mass="18704">MKFKNNIVPVLCGVLLFSSVSPAFVASAAESSPIEMNAAEINKDALLEYAIELGVYFTDDEVIITDSQLLKLLEFQGVGIPEDGSQGGISLFREGVTKIVSRGSGSWDIYLSASFIRNYYWAIGAAATLIGVMAPGIGWGLAYAAVALVADLVSSNTQNGYVVSIRNYGISGAYMQ</sequence>
<feature type="chain" id="PRO_5010737160" description="Secreted protein" evidence="1">
    <location>
        <begin position="29"/>
        <end position="176"/>
    </location>
</feature>
<dbReference type="Proteomes" id="UP000195985">
    <property type="component" value="Unassembled WGS sequence"/>
</dbReference>
<name>A0A1W1IH61_9LACT</name>
<dbReference type="RefSeq" id="WP_245830704.1">
    <property type="nucleotide sequence ID" value="NZ_FONM01000014.1"/>
</dbReference>
<evidence type="ECO:0000313" key="2">
    <source>
        <dbReference type="EMBL" id="SLM52249.1"/>
    </source>
</evidence>
<feature type="signal peptide" evidence="1">
    <location>
        <begin position="1"/>
        <end position="28"/>
    </location>
</feature>
<dbReference type="STRING" id="43064.SAMN04488086_11480"/>
<evidence type="ECO:0008006" key="4">
    <source>
        <dbReference type="Google" id="ProtNLM"/>
    </source>
</evidence>
<organism evidence="2 3">
    <name type="scientific">Trichococcus pasteurii</name>
    <dbReference type="NCBI Taxonomy" id="43064"/>
    <lineage>
        <taxon>Bacteria</taxon>
        <taxon>Bacillati</taxon>
        <taxon>Bacillota</taxon>
        <taxon>Bacilli</taxon>
        <taxon>Lactobacillales</taxon>
        <taxon>Carnobacteriaceae</taxon>
        <taxon>Trichococcus</taxon>
    </lineage>
</organism>
<proteinExistence type="predicted"/>
<reference evidence="3" key="1">
    <citation type="submission" date="2016-04" db="EMBL/GenBank/DDBJ databases">
        <authorList>
            <person name="Strepis N."/>
        </authorList>
    </citation>
    <scope>NUCLEOTIDE SEQUENCE [LARGE SCALE GENOMIC DNA]</scope>
</reference>
<dbReference type="AlphaFoldDB" id="A0A1W1IH61"/>
<gene>
    <name evidence="2" type="ORF">TPAS_1943</name>
</gene>